<proteinExistence type="predicted"/>
<organism evidence="1 2">
    <name type="scientific">Ventrimonas faecis</name>
    <dbReference type="NCBI Taxonomy" id="3133170"/>
    <lineage>
        <taxon>Bacteria</taxon>
        <taxon>Bacillati</taxon>
        <taxon>Bacillota</taxon>
        <taxon>Clostridia</taxon>
        <taxon>Lachnospirales</taxon>
        <taxon>Lachnospiraceae</taxon>
        <taxon>Ventrimonas</taxon>
    </lineage>
</organism>
<dbReference type="Pfam" id="PF08837">
    <property type="entry name" value="DUF1810"/>
    <property type="match status" value="1"/>
</dbReference>
<comment type="caution">
    <text evidence="1">The sequence shown here is derived from an EMBL/GenBank/DDBJ whole genome shotgun (WGS) entry which is preliminary data.</text>
</comment>
<dbReference type="PIRSF" id="PIRSF008546">
    <property type="entry name" value="UCP008546"/>
    <property type="match status" value="1"/>
</dbReference>
<keyword evidence="2" id="KW-1185">Reference proteome</keyword>
<dbReference type="InterPro" id="IPR036287">
    <property type="entry name" value="Rv1873-like_sf"/>
</dbReference>
<evidence type="ECO:0000313" key="1">
    <source>
        <dbReference type="EMBL" id="MEQ2563475.1"/>
    </source>
</evidence>
<dbReference type="SUPFAM" id="SSF140736">
    <property type="entry name" value="Rv1873-like"/>
    <property type="match status" value="1"/>
</dbReference>
<dbReference type="EMBL" id="JBBMFJ010000019">
    <property type="protein sequence ID" value="MEQ2563475.1"/>
    <property type="molecule type" value="Genomic_DNA"/>
</dbReference>
<dbReference type="Proteomes" id="UP001437460">
    <property type="component" value="Unassembled WGS sequence"/>
</dbReference>
<accession>A0ABV1HME8</accession>
<dbReference type="RefSeq" id="WP_118542822.1">
    <property type="nucleotide sequence ID" value="NZ_JBBMFJ010000019.1"/>
</dbReference>
<reference evidence="1 2" key="1">
    <citation type="submission" date="2024-03" db="EMBL/GenBank/DDBJ databases">
        <title>Human intestinal bacterial collection.</title>
        <authorList>
            <person name="Pauvert C."/>
            <person name="Hitch T.C.A."/>
            <person name="Clavel T."/>
        </authorList>
    </citation>
    <scope>NUCLEOTIDE SEQUENCE [LARGE SCALE GENOMIC DNA]</scope>
    <source>
        <strain evidence="1 2">CLA-AP-H27</strain>
    </source>
</reference>
<gene>
    <name evidence="1" type="ORF">WMO41_09945</name>
</gene>
<dbReference type="Gene3D" id="1.25.40.380">
    <property type="entry name" value="Protein of unknown function DUF1810"/>
    <property type="match status" value="1"/>
</dbReference>
<dbReference type="InterPro" id="IPR014937">
    <property type="entry name" value="DUF1810"/>
</dbReference>
<sequence length="145" mass="17086">MKKSLDRFLIAQQNYYHDAYEELKVGKKRSHWMWFIFPQIRGLGYSNMAIYYAIESREEAENYITDPTLGHNLIEISTVLLEIKDNDAKKVMGEPDDRKLQSCMTLFDTVAPEIDVFEKVLKKFFGGERDNRTLEILQSCDHRNE</sequence>
<evidence type="ECO:0000313" key="2">
    <source>
        <dbReference type="Proteomes" id="UP001437460"/>
    </source>
</evidence>
<protein>
    <submittedName>
        <fullName evidence="1">DUF1810 domain-containing protein</fullName>
    </submittedName>
</protein>
<name>A0ABV1HME8_9FIRM</name>